<dbReference type="KEGG" id="aacx:DEACI_0297"/>
<feature type="chain" id="PRO_5035841177" evidence="1">
    <location>
        <begin position="22"/>
        <end position="402"/>
    </location>
</feature>
<dbReference type="CDD" id="cd15482">
    <property type="entry name" value="Sialidase_non-viral"/>
    <property type="match status" value="1"/>
</dbReference>
<dbReference type="Pfam" id="PF02012">
    <property type="entry name" value="BNR"/>
    <property type="match status" value="1"/>
</dbReference>
<organism evidence="2">
    <name type="scientific">Acididesulfobacillus acetoxydans</name>
    <dbReference type="NCBI Taxonomy" id="1561005"/>
    <lineage>
        <taxon>Bacteria</taxon>
        <taxon>Bacillati</taxon>
        <taxon>Bacillota</taxon>
        <taxon>Clostridia</taxon>
        <taxon>Eubacteriales</taxon>
        <taxon>Peptococcaceae</taxon>
        <taxon>Acididesulfobacillus</taxon>
    </lineage>
</organism>
<evidence type="ECO:0000313" key="4">
    <source>
        <dbReference type="Proteomes" id="UP001071230"/>
    </source>
</evidence>
<keyword evidence="1" id="KW-0732">Signal</keyword>
<dbReference type="InterPro" id="IPR036278">
    <property type="entry name" value="Sialidase_sf"/>
</dbReference>
<dbReference type="Proteomes" id="UP000836597">
    <property type="component" value="Chromosome"/>
</dbReference>
<accession>A0A8S0WVK9</accession>
<dbReference type="PROSITE" id="PS51257">
    <property type="entry name" value="PROKAR_LIPOPROTEIN"/>
    <property type="match status" value="1"/>
</dbReference>
<dbReference type="EMBL" id="LR746496">
    <property type="protein sequence ID" value="CAA7599671.1"/>
    <property type="molecule type" value="Genomic_DNA"/>
</dbReference>
<dbReference type="InterPro" id="IPR015943">
    <property type="entry name" value="WD40/YVTN_repeat-like_dom_sf"/>
</dbReference>
<proteinExistence type="predicted"/>
<dbReference type="InterPro" id="IPR002860">
    <property type="entry name" value="BNR_rpt"/>
</dbReference>
<dbReference type="EMBL" id="CDGJ01000019">
    <property type="protein sequence ID" value="CEJ06223.1"/>
    <property type="molecule type" value="Genomic_DNA"/>
</dbReference>
<name>A0A8S0WVK9_9FIRM</name>
<protein>
    <submittedName>
        <fullName evidence="2">BNR repeat</fullName>
    </submittedName>
    <submittedName>
        <fullName evidence="3">Prokaryotic membrane lipoprotein lipid attachment site profile</fullName>
    </submittedName>
</protein>
<evidence type="ECO:0000256" key="1">
    <source>
        <dbReference type="SAM" id="SignalP"/>
    </source>
</evidence>
<dbReference type="RefSeq" id="WP_240983449.1">
    <property type="nucleotide sequence ID" value="NZ_CDGJ01000019.1"/>
</dbReference>
<evidence type="ECO:0000313" key="3">
    <source>
        <dbReference type="EMBL" id="CEJ06223.1"/>
    </source>
</evidence>
<keyword evidence="3" id="KW-0449">Lipoprotein</keyword>
<sequence length="402" mass="43715">MFKKSAILFFCLVVSITGCSASTPELKSILNKPKSTSSISIKKPTPVVKKSTPNVNNNHSNTAAAAAPDWVHMFNEQNGYGESLNQPVMVTSNGGKTWINVTPLKGVSVPDINVSGYFLNAQIGWAFKVQRDKSLTVFGTHDGGQSWSQLATVPIKYGDGGWFVAFSDAQHGWFEEETAGMHTALSGELFATSDGGKTWQRVASVSYKYKFDKANDWVPVHQGNLPFTGSLSAQKDGTLWLIGAGIQKSTDGGRTWSPEDLPLLANQKTEDISTPVFFGNSDGVIIVQFKGGNWVLYTTRDGGRTWSFHKFPLVLRGSGVVYNFISNREGWMINNGDGPKPAGKVLYVTQDGGHSWQTIPISNALKNRFIKEMDFVDSKVGWITYNQGTVPGLAKSTNGGIS</sequence>
<reference evidence="2" key="2">
    <citation type="submission" date="2020-01" db="EMBL/GenBank/DDBJ databases">
        <authorList>
            <person name="Hornung B."/>
        </authorList>
    </citation>
    <scope>NUCLEOTIDE SEQUENCE</scope>
    <source>
        <strain evidence="2">PacBioINE</strain>
    </source>
</reference>
<dbReference type="Gene3D" id="2.130.10.10">
    <property type="entry name" value="YVTN repeat-like/Quinoprotein amine dehydrogenase"/>
    <property type="match status" value="2"/>
</dbReference>
<reference evidence="3" key="1">
    <citation type="submission" date="2014-11" db="EMBL/GenBank/DDBJ databases">
        <authorList>
            <person name="Hornung B.V."/>
        </authorList>
    </citation>
    <scope>NUCLEOTIDE SEQUENCE</scope>
    <source>
        <strain evidence="3">INE</strain>
    </source>
</reference>
<dbReference type="AlphaFoldDB" id="A0A8S0WVK9"/>
<feature type="signal peptide" evidence="1">
    <location>
        <begin position="1"/>
        <end position="21"/>
    </location>
</feature>
<evidence type="ECO:0000313" key="2">
    <source>
        <dbReference type="EMBL" id="CAA7599671.1"/>
    </source>
</evidence>
<dbReference type="PANTHER" id="PTHR47199:SF2">
    <property type="entry name" value="PHOTOSYSTEM II STABILITY_ASSEMBLY FACTOR HCF136, CHLOROPLASTIC"/>
    <property type="match status" value="1"/>
</dbReference>
<dbReference type="PANTHER" id="PTHR47199">
    <property type="entry name" value="PHOTOSYSTEM II STABILITY/ASSEMBLY FACTOR HCF136, CHLOROPLASTIC"/>
    <property type="match status" value="1"/>
</dbReference>
<keyword evidence="4" id="KW-1185">Reference proteome</keyword>
<dbReference type="Proteomes" id="UP001071230">
    <property type="component" value="Unassembled WGS sequence"/>
</dbReference>
<dbReference type="SUPFAM" id="SSF50939">
    <property type="entry name" value="Sialidases"/>
    <property type="match status" value="1"/>
</dbReference>
<gene>
    <name evidence="2" type="ORF">DEACI_0297</name>
    <name evidence="3" type="ORF">DEACI_0670</name>
</gene>